<proteinExistence type="predicted"/>
<sequence>MSVPESRPPRLTEAERQQLDALEQQLRGQYPDLDGRFRAARHDSAPPLERRIARIVFAVLAVAMIAVAAVVGGLGGAAAVAVAVAGTAGILMLVNHTASRARAVVEETTRGTDAAEA</sequence>
<evidence type="ECO:0008006" key="4">
    <source>
        <dbReference type="Google" id="ProtNLM"/>
    </source>
</evidence>
<dbReference type="RefSeq" id="WP_344413066.1">
    <property type="nucleotide sequence ID" value="NZ_BAAAQK010000003.1"/>
</dbReference>
<evidence type="ECO:0000313" key="3">
    <source>
        <dbReference type="Proteomes" id="UP001500449"/>
    </source>
</evidence>
<keyword evidence="3" id="KW-1185">Reference proteome</keyword>
<protein>
    <recommendedName>
        <fullName evidence="4">DUF3040 domain-containing protein</fullName>
    </recommendedName>
</protein>
<gene>
    <name evidence="2" type="ORF">GCM10009836_11410</name>
</gene>
<organism evidence="2 3">
    <name type="scientific">Pseudonocardia ailaonensis</name>
    <dbReference type="NCBI Taxonomy" id="367279"/>
    <lineage>
        <taxon>Bacteria</taxon>
        <taxon>Bacillati</taxon>
        <taxon>Actinomycetota</taxon>
        <taxon>Actinomycetes</taxon>
        <taxon>Pseudonocardiales</taxon>
        <taxon>Pseudonocardiaceae</taxon>
        <taxon>Pseudonocardia</taxon>
    </lineage>
</organism>
<evidence type="ECO:0000313" key="2">
    <source>
        <dbReference type="EMBL" id="GAA1834808.1"/>
    </source>
</evidence>
<comment type="caution">
    <text evidence="2">The sequence shown here is derived from an EMBL/GenBank/DDBJ whole genome shotgun (WGS) entry which is preliminary data.</text>
</comment>
<name>A0ABN2MQ16_9PSEU</name>
<keyword evidence="1" id="KW-1133">Transmembrane helix</keyword>
<feature type="transmembrane region" description="Helical" evidence="1">
    <location>
        <begin position="77"/>
        <end position="94"/>
    </location>
</feature>
<dbReference type="EMBL" id="BAAAQK010000003">
    <property type="protein sequence ID" value="GAA1834808.1"/>
    <property type="molecule type" value="Genomic_DNA"/>
</dbReference>
<accession>A0ABN2MQ16</accession>
<keyword evidence="1" id="KW-0812">Transmembrane</keyword>
<dbReference type="Pfam" id="PF11239">
    <property type="entry name" value="DUF3040"/>
    <property type="match status" value="1"/>
</dbReference>
<feature type="transmembrane region" description="Helical" evidence="1">
    <location>
        <begin position="52"/>
        <end position="71"/>
    </location>
</feature>
<dbReference type="InterPro" id="IPR021401">
    <property type="entry name" value="DUF3040"/>
</dbReference>
<reference evidence="2 3" key="1">
    <citation type="journal article" date="2019" name="Int. J. Syst. Evol. Microbiol.">
        <title>The Global Catalogue of Microorganisms (GCM) 10K type strain sequencing project: providing services to taxonomists for standard genome sequencing and annotation.</title>
        <authorList>
            <consortium name="The Broad Institute Genomics Platform"/>
            <consortium name="The Broad Institute Genome Sequencing Center for Infectious Disease"/>
            <person name="Wu L."/>
            <person name="Ma J."/>
        </authorList>
    </citation>
    <scope>NUCLEOTIDE SEQUENCE [LARGE SCALE GENOMIC DNA]</scope>
    <source>
        <strain evidence="2 3">JCM 16009</strain>
    </source>
</reference>
<dbReference type="Proteomes" id="UP001500449">
    <property type="component" value="Unassembled WGS sequence"/>
</dbReference>
<evidence type="ECO:0000256" key="1">
    <source>
        <dbReference type="SAM" id="Phobius"/>
    </source>
</evidence>
<keyword evidence="1" id="KW-0472">Membrane</keyword>